<evidence type="ECO:0000256" key="6">
    <source>
        <dbReference type="ARBA" id="ARBA00022692"/>
    </source>
</evidence>
<feature type="domain" description="Galactosyltransferase C-terminal" evidence="12">
    <location>
        <begin position="131"/>
        <end position="206"/>
    </location>
</feature>
<keyword evidence="4" id="KW-0328">Glycosyltransferase</keyword>
<evidence type="ECO:0008006" key="18">
    <source>
        <dbReference type="Google" id="ProtNLM"/>
    </source>
</evidence>
<comment type="subcellular location">
    <subcellularLocation>
        <location evidence="1">Membrane</location>
        <topology evidence="1">Single-pass type II membrane protein</topology>
    </subcellularLocation>
</comment>
<evidence type="ECO:0000259" key="13">
    <source>
        <dbReference type="Pfam" id="PF13733"/>
    </source>
</evidence>
<keyword evidence="5" id="KW-0808">Transferase</keyword>
<dbReference type="EMBL" id="CAJNOL010002490">
    <property type="protein sequence ID" value="CAF1505495.1"/>
    <property type="molecule type" value="Genomic_DNA"/>
</dbReference>
<evidence type="ECO:0000256" key="4">
    <source>
        <dbReference type="ARBA" id="ARBA00022676"/>
    </source>
</evidence>
<evidence type="ECO:0000313" key="16">
    <source>
        <dbReference type="Proteomes" id="UP000663854"/>
    </source>
</evidence>
<keyword evidence="10" id="KW-0325">Glycoprotein</keyword>
<comment type="similarity">
    <text evidence="3">Belongs to the glycosyltransferase 7 family.</text>
</comment>
<evidence type="ECO:0000313" key="14">
    <source>
        <dbReference type="EMBL" id="CAF1225239.1"/>
    </source>
</evidence>
<keyword evidence="8 11" id="KW-1133">Transmembrane helix</keyword>
<dbReference type="Proteomes" id="UP000663870">
    <property type="component" value="Unassembled WGS sequence"/>
</dbReference>
<feature type="domain" description="Galactosyltransferase N-terminal" evidence="13">
    <location>
        <begin position="39"/>
        <end position="119"/>
    </location>
</feature>
<dbReference type="GO" id="GO:0030166">
    <property type="term" value="P:proteoglycan biosynthetic process"/>
    <property type="evidence" value="ECO:0007669"/>
    <property type="project" value="TreeGrafter"/>
</dbReference>
<comment type="pathway">
    <text evidence="2">Protein modification; protein glycosylation.</text>
</comment>
<dbReference type="Pfam" id="PF13733">
    <property type="entry name" value="Glyco_transf_7N"/>
    <property type="match status" value="1"/>
</dbReference>
<dbReference type="Proteomes" id="UP000663854">
    <property type="component" value="Unassembled WGS sequence"/>
</dbReference>
<evidence type="ECO:0000313" key="17">
    <source>
        <dbReference type="Proteomes" id="UP000663870"/>
    </source>
</evidence>
<accession>A0A814Y4Q1</accession>
<dbReference type="AlphaFoldDB" id="A0A814Y4Q1"/>
<comment type="caution">
    <text evidence="14">The sequence shown here is derived from an EMBL/GenBank/DDBJ whole genome shotgun (WGS) entry which is preliminary data.</text>
</comment>
<evidence type="ECO:0000256" key="3">
    <source>
        <dbReference type="ARBA" id="ARBA00005735"/>
    </source>
</evidence>
<organism evidence="14 16">
    <name type="scientific">Rotaria sordida</name>
    <dbReference type="NCBI Taxonomy" id="392033"/>
    <lineage>
        <taxon>Eukaryota</taxon>
        <taxon>Metazoa</taxon>
        <taxon>Spiralia</taxon>
        <taxon>Gnathifera</taxon>
        <taxon>Rotifera</taxon>
        <taxon>Eurotatoria</taxon>
        <taxon>Bdelloidea</taxon>
        <taxon>Philodinida</taxon>
        <taxon>Philodinidae</taxon>
        <taxon>Rotaria</taxon>
    </lineage>
</organism>
<dbReference type="GO" id="GO:0016020">
    <property type="term" value="C:membrane"/>
    <property type="evidence" value="ECO:0007669"/>
    <property type="project" value="UniProtKB-SubCell"/>
</dbReference>
<dbReference type="Gene3D" id="3.90.550.10">
    <property type="entry name" value="Spore Coat Polysaccharide Biosynthesis Protein SpsA, Chain A"/>
    <property type="match status" value="1"/>
</dbReference>
<evidence type="ECO:0000256" key="9">
    <source>
        <dbReference type="ARBA" id="ARBA00023136"/>
    </source>
</evidence>
<dbReference type="PRINTS" id="PR02050">
    <property type="entry name" value="B14GALTRFASE"/>
</dbReference>
<reference evidence="14" key="1">
    <citation type="submission" date="2021-02" db="EMBL/GenBank/DDBJ databases">
        <authorList>
            <person name="Nowell W R."/>
        </authorList>
    </citation>
    <scope>NUCLEOTIDE SEQUENCE</scope>
</reference>
<dbReference type="InterPro" id="IPR003859">
    <property type="entry name" value="Galactosyl_T"/>
</dbReference>
<evidence type="ECO:0000256" key="11">
    <source>
        <dbReference type="SAM" id="Phobius"/>
    </source>
</evidence>
<evidence type="ECO:0000256" key="10">
    <source>
        <dbReference type="ARBA" id="ARBA00023180"/>
    </source>
</evidence>
<keyword evidence="17" id="KW-1185">Reference proteome</keyword>
<evidence type="ECO:0000313" key="15">
    <source>
        <dbReference type="EMBL" id="CAF1505495.1"/>
    </source>
</evidence>
<protein>
    <recommendedName>
        <fullName evidence="18">Beta-1,4-galactosyltransferase 7</fullName>
    </recommendedName>
</protein>
<dbReference type="GO" id="GO:0046525">
    <property type="term" value="F:xylosylprotein 4-beta-galactosyltransferase activity"/>
    <property type="evidence" value="ECO:0007669"/>
    <property type="project" value="TreeGrafter"/>
</dbReference>
<dbReference type="EMBL" id="CAJNOH010001510">
    <property type="protein sequence ID" value="CAF1225239.1"/>
    <property type="molecule type" value="Genomic_DNA"/>
</dbReference>
<evidence type="ECO:0000256" key="5">
    <source>
        <dbReference type="ARBA" id="ARBA00022679"/>
    </source>
</evidence>
<dbReference type="SUPFAM" id="SSF53448">
    <property type="entry name" value="Nucleotide-diphospho-sugar transferases"/>
    <property type="match status" value="1"/>
</dbReference>
<dbReference type="GO" id="GO:0005975">
    <property type="term" value="P:carbohydrate metabolic process"/>
    <property type="evidence" value="ECO:0007669"/>
    <property type="project" value="InterPro"/>
</dbReference>
<dbReference type="Pfam" id="PF02709">
    <property type="entry name" value="Glyco_transf_7C"/>
    <property type="match status" value="1"/>
</dbReference>
<dbReference type="PANTHER" id="PTHR19300:SF30">
    <property type="entry name" value="BETA-1,4-GALACTOSYLTRANSFERASE 7"/>
    <property type="match status" value="1"/>
</dbReference>
<keyword evidence="6 11" id="KW-0812">Transmembrane</keyword>
<proteinExistence type="inferred from homology"/>
<dbReference type="InterPro" id="IPR027995">
    <property type="entry name" value="Galactosyl_T_N"/>
</dbReference>
<dbReference type="UniPathway" id="UPA00378"/>
<name>A0A814Y4Q1_9BILA</name>
<evidence type="ECO:0000259" key="12">
    <source>
        <dbReference type="Pfam" id="PF02709"/>
    </source>
</evidence>
<evidence type="ECO:0000256" key="1">
    <source>
        <dbReference type="ARBA" id="ARBA00004606"/>
    </source>
</evidence>
<feature type="transmembrane region" description="Helical" evidence="11">
    <location>
        <begin position="7"/>
        <end position="26"/>
    </location>
</feature>
<dbReference type="InterPro" id="IPR027791">
    <property type="entry name" value="Galactosyl_T_C"/>
</dbReference>
<keyword evidence="9 11" id="KW-0472">Membrane</keyword>
<dbReference type="PANTHER" id="PTHR19300">
    <property type="entry name" value="BETA-1,4-GALACTOSYLTRANSFERASE"/>
    <property type="match status" value="1"/>
</dbReference>
<gene>
    <name evidence="15" type="ORF">JXQ802_LOCUS40677</name>
    <name evidence="14" type="ORF">PYM288_LOCUS26091</name>
</gene>
<keyword evidence="7" id="KW-0735">Signal-anchor</keyword>
<dbReference type="GO" id="GO:0005794">
    <property type="term" value="C:Golgi apparatus"/>
    <property type="evidence" value="ECO:0007669"/>
    <property type="project" value="TreeGrafter"/>
</dbReference>
<evidence type="ECO:0000256" key="8">
    <source>
        <dbReference type="ARBA" id="ARBA00022989"/>
    </source>
</evidence>
<dbReference type="InterPro" id="IPR029044">
    <property type="entry name" value="Nucleotide-diphossugar_trans"/>
</dbReference>
<evidence type="ECO:0000256" key="2">
    <source>
        <dbReference type="ARBA" id="ARBA00004922"/>
    </source>
</evidence>
<evidence type="ECO:0000256" key="7">
    <source>
        <dbReference type="ARBA" id="ARBA00022968"/>
    </source>
</evidence>
<sequence length="281" mass="33531">MFKIRVLIRLCIIYFILFFLISLWYLSKLETNETKSRLIHRLAVIVPYRNRSNELEIFLPHMNSFLNSQSVDHIFMIVNQVDKHRFNRAALINIGFIESRTFVDYIVMHDIDLLPLNHKGLPYIYPKYGPIHLASPEYHPIYHYPSYVGGILIITCKDFERVNGMSPLYWGWGREDDNFYVRIKRTGMKIYRPSNLSTNNTNTFQHIHDNSMHKRDYAKYGKQKEEGRKIYPELGFNTTKYEIINKEMKKTNQGIEYIMLDVKIECDYNLTPWCDHPTNIF</sequence>